<comment type="similarity">
    <text evidence="1">Belongs to the sigma-70 factor family. ECF subfamily.</text>
</comment>
<feature type="domain" description="RNA polymerase sigma-70 region 2" evidence="5">
    <location>
        <begin position="32"/>
        <end position="99"/>
    </location>
</feature>
<dbReference type="AlphaFoldDB" id="A0A1M5JZS7"/>
<dbReference type="CDD" id="cd06171">
    <property type="entry name" value="Sigma70_r4"/>
    <property type="match status" value="1"/>
</dbReference>
<dbReference type="Pfam" id="PF08281">
    <property type="entry name" value="Sigma70_r4_2"/>
    <property type="match status" value="1"/>
</dbReference>
<sequence length="192" mass="22430">MDIFGKSLTLMQDNALLIKQLQANDERALSKLYDNYSGALYSVILKMIKDEGIAQDLLQETFITIWDKSHQYSAEKGRFYTWAYRIAKNKVLNFIRKRDILIQKEDLSVYRIEEEPVKFENEFLKLKGAVSQLEEHHQKAIELVYFNGLTHREAHEEMEVPLGTFKSYIQQALKKLKANYGGALTVLFMMLK</sequence>
<dbReference type="GO" id="GO:0003677">
    <property type="term" value="F:DNA binding"/>
    <property type="evidence" value="ECO:0007669"/>
    <property type="project" value="InterPro"/>
</dbReference>
<evidence type="ECO:0000256" key="3">
    <source>
        <dbReference type="ARBA" id="ARBA00023082"/>
    </source>
</evidence>
<dbReference type="Gene3D" id="1.10.10.10">
    <property type="entry name" value="Winged helix-like DNA-binding domain superfamily/Winged helix DNA-binding domain"/>
    <property type="match status" value="1"/>
</dbReference>
<dbReference type="GO" id="GO:0016987">
    <property type="term" value="F:sigma factor activity"/>
    <property type="evidence" value="ECO:0007669"/>
    <property type="project" value="UniProtKB-KW"/>
</dbReference>
<evidence type="ECO:0000256" key="2">
    <source>
        <dbReference type="ARBA" id="ARBA00023015"/>
    </source>
</evidence>
<dbReference type="InterPro" id="IPR007627">
    <property type="entry name" value="RNA_pol_sigma70_r2"/>
</dbReference>
<dbReference type="PANTHER" id="PTHR43133:SF62">
    <property type="entry name" value="RNA POLYMERASE SIGMA FACTOR SIGZ"/>
    <property type="match status" value="1"/>
</dbReference>
<dbReference type="InterPro" id="IPR013249">
    <property type="entry name" value="RNA_pol_sigma70_r4_t2"/>
</dbReference>
<feature type="domain" description="RNA polymerase sigma factor 70 region 4 type 2" evidence="6">
    <location>
        <begin position="126"/>
        <end position="176"/>
    </location>
</feature>
<dbReference type="InterPro" id="IPR014284">
    <property type="entry name" value="RNA_pol_sigma-70_dom"/>
</dbReference>
<dbReference type="InterPro" id="IPR039425">
    <property type="entry name" value="RNA_pol_sigma-70-like"/>
</dbReference>
<gene>
    <name evidence="7" type="ORF">SAMN05444148_0189</name>
</gene>
<dbReference type="Gene3D" id="1.10.1740.10">
    <property type="match status" value="1"/>
</dbReference>
<evidence type="ECO:0000256" key="4">
    <source>
        <dbReference type="ARBA" id="ARBA00023163"/>
    </source>
</evidence>
<name>A0A1M5JZS7_9FLAO</name>
<dbReference type="NCBIfam" id="TIGR02937">
    <property type="entry name" value="sigma70-ECF"/>
    <property type="match status" value="1"/>
</dbReference>
<dbReference type="InterPro" id="IPR013325">
    <property type="entry name" value="RNA_pol_sigma_r2"/>
</dbReference>
<keyword evidence="2" id="KW-0805">Transcription regulation</keyword>
<keyword evidence="8" id="KW-1185">Reference proteome</keyword>
<dbReference type="InterPro" id="IPR036388">
    <property type="entry name" value="WH-like_DNA-bd_sf"/>
</dbReference>
<dbReference type="SUPFAM" id="SSF88946">
    <property type="entry name" value="Sigma2 domain of RNA polymerase sigma factors"/>
    <property type="match status" value="1"/>
</dbReference>
<keyword evidence="4" id="KW-0804">Transcription</keyword>
<dbReference type="Pfam" id="PF04542">
    <property type="entry name" value="Sigma70_r2"/>
    <property type="match status" value="1"/>
</dbReference>
<accession>A0A1M5JZS7</accession>
<dbReference type="Proteomes" id="UP000184522">
    <property type="component" value="Unassembled WGS sequence"/>
</dbReference>
<protein>
    <submittedName>
        <fullName evidence="7">RNA polymerase sigma-70 factor, ECF subfamily</fullName>
    </submittedName>
</protein>
<dbReference type="InterPro" id="IPR013324">
    <property type="entry name" value="RNA_pol_sigma_r3/r4-like"/>
</dbReference>
<dbReference type="STRING" id="1089305.SAMN05444148_0189"/>
<proteinExistence type="inferred from homology"/>
<keyword evidence="3" id="KW-0731">Sigma factor</keyword>
<dbReference type="EMBL" id="FQWS01000001">
    <property type="protein sequence ID" value="SHG46018.1"/>
    <property type="molecule type" value="Genomic_DNA"/>
</dbReference>
<evidence type="ECO:0000256" key="1">
    <source>
        <dbReference type="ARBA" id="ARBA00010641"/>
    </source>
</evidence>
<evidence type="ECO:0000313" key="7">
    <source>
        <dbReference type="EMBL" id="SHG46018.1"/>
    </source>
</evidence>
<organism evidence="7 8">
    <name type="scientific">Winogradskyella jejuensis</name>
    <dbReference type="NCBI Taxonomy" id="1089305"/>
    <lineage>
        <taxon>Bacteria</taxon>
        <taxon>Pseudomonadati</taxon>
        <taxon>Bacteroidota</taxon>
        <taxon>Flavobacteriia</taxon>
        <taxon>Flavobacteriales</taxon>
        <taxon>Flavobacteriaceae</taxon>
        <taxon>Winogradskyella</taxon>
    </lineage>
</organism>
<dbReference type="SUPFAM" id="SSF88659">
    <property type="entry name" value="Sigma3 and sigma4 domains of RNA polymerase sigma factors"/>
    <property type="match status" value="1"/>
</dbReference>
<reference evidence="8" key="1">
    <citation type="submission" date="2016-11" db="EMBL/GenBank/DDBJ databases">
        <authorList>
            <person name="Varghese N."/>
            <person name="Submissions S."/>
        </authorList>
    </citation>
    <scope>NUCLEOTIDE SEQUENCE [LARGE SCALE GENOMIC DNA]</scope>
    <source>
        <strain evidence="8">DSM 25330</strain>
    </source>
</reference>
<dbReference type="GO" id="GO:0006352">
    <property type="term" value="P:DNA-templated transcription initiation"/>
    <property type="evidence" value="ECO:0007669"/>
    <property type="project" value="InterPro"/>
</dbReference>
<evidence type="ECO:0000259" key="5">
    <source>
        <dbReference type="Pfam" id="PF04542"/>
    </source>
</evidence>
<evidence type="ECO:0000313" key="8">
    <source>
        <dbReference type="Proteomes" id="UP000184522"/>
    </source>
</evidence>
<dbReference type="PANTHER" id="PTHR43133">
    <property type="entry name" value="RNA POLYMERASE ECF-TYPE SIGMA FACTO"/>
    <property type="match status" value="1"/>
</dbReference>
<evidence type="ECO:0000259" key="6">
    <source>
        <dbReference type="Pfam" id="PF08281"/>
    </source>
</evidence>